<dbReference type="EMBL" id="MRZU01000002">
    <property type="protein sequence ID" value="OUJ19437.1"/>
    <property type="molecule type" value="Genomic_DNA"/>
</dbReference>
<evidence type="ECO:0000313" key="6">
    <source>
        <dbReference type="EMBL" id="OUJ19437.1"/>
    </source>
</evidence>
<comment type="pathway">
    <text evidence="4">Cofactor biosynthesis; 5,6,7,8-tetrahydromethanopterin biosynthesis.</text>
</comment>
<comment type="catalytic activity">
    <reaction evidence="4">
        <text>GTP + H2O = 7,8-dihydroneopterin 2',3'-cyclic phosphate + formate + diphosphate + H(+)</text>
        <dbReference type="Rhea" id="RHEA:25860"/>
        <dbReference type="ChEBI" id="CHEBI:15377"/>
        <dbReference type="ChEBI" id="CHEBI:15378"/>
        <dbReference type="ChEBI" id="CHEBI:15740"/>
        <dbReference type="ChEBI" id="CHEBI:33019"/>
        <dbReference type="ChEBI" id="CHEBI:37565"/>
        <dbReference type="ChEBI" id="CHEBI:58854"/>
        <dbReference type="EC" id="3.5.4.39"/>
    </reaction>
</comment>
<dbReference type="Gene3D" id="3.10.270.10">
    <property type="entry name" value="Urate Oxidase"/>
    <property type="match status" value="1"/>
</dbReference>
<dbReference type="InterPro" id="IPR022840">
    <property type="entry name" value="GTP_cyclohydrolase_MptA"/>
</dbReference>
<sequence length="306" mass="34275">MTLPDVQADKPSVPVDLTRVGVSNIRKHVELRTEGSDRPMILLSEFNISVDLPSDRKGANLSRNFEAIDEVLERAVEEPVCEIESLCVEVAKEILERHEYANRAEVNMESEFSMKKKAPVSEIASQDIIKIFARAVATPEGVRNRVGTEVKGTTACPCAQGIMAENIREVLQNLDIPKSKADTILKEIPIATHNQRGRGSISIEVPVGYEVPIEKLVEIIERSMSSRIYELLKREDEAEVVEKAHKNPVFVEDAVRNMIAYIVEEFPNLPDNALITARQINEESIHSHNAFAERAAEMGELRKEVK</sequence>
<protein>
    <recommendedName>
        <fullName evidence="4 5">GTP cyclohydrolase MptA</fullName>
        <ecNumber evidence="4 5">3.5.4.39</ecNumber>
    </recommendedName>
    <alternativeName>
        <fullName evidence="4">GTP cyclohydrolase IV</fullName>
    </alternativeName>
</protein>
<comment type="cofactor">
    <cofactor evidence="4">
        <name>Fe(2+)</name>
        <dbReference type="ChEBI" id="CHEBI:29033"/>
    </cofactor>
    <text evidence="4">Binds 1 Fe(2+) ion per subunit.</text>
</comment>
<comment type="caution">
    <text evidence="6">The sequence shown here is derived from an EMBL/GenBank/DDBJ whole genome shotgun (WGS) entry which is preliminary data.</text>
</comment>
<keyword evidence="3 4" id="KW-0408">Iron</keyword>
<keyword evidence="2 4" id="KW-0378">Hydrolase</keyword>
<evidence type="ECO:0000256" key="3">
    <source>
        <dbReference type="ARBA" id="ARBA00023004"/>
    </source>
</evidence>
<dbReference type="GO" id="GO:0005506">
    <property type="term" value="F:iron ion binding"/>
    <property type="evidence" value="ECO:0007669"/>
    <property type="project" value="UniProtKB-UniRule"/>
</dbReference>
<organism evidence="6 7">
    <name type="scientific">Methanonatronarchaeum thermophilum</name>
    <dbReference type="NCBI Taxonomy" id="1927129"/>
    <lineage>
        <taxon>Archaea</taxon>
        <taxon>Methanobacteriati</taxon>
        <taxon>Methanobacteriota</taxon>
        <taxon>Methanonatronarchaeia</taxon>
        <taxon>Methanonatronarchaeales</taxon>
        <taxon>Methanonatronarchaeaceae</taxon>
        <taxon>Methanonatronarchaeum</taxon>
    </lineage>
</organism>
<name>A0A1Y3GDZ2_9EURY</name>
<dbReference type="Proteomes" id="UP000195137">
    <property type="component" value="Unassembled WGS sequence"/>
</dbReference>
<dbReference type="OrthoDB" id="53087at2157"/>
<dbReference type="Pfam" id="PF02649">
    <property type="entry name" value="GCHY-1"/>
    <property type="match status" value="1"/>
</dbReference>
<dbReference type="AlphaFoldDB" id="A0A1Y3GDZ2"/>
<reference evidence="6 7" key="1">
    <citation type="submission" date="2016-12" db="EMBL/GenBank/DDBJ databases">
        <title>Discovery of methanogenic haloarchaea.</title>
        <authorList>
            <person name="Sorokin D.Y."/>
            <person name="Makarova K.S."/>
            <person name="Abbas B."/>
            <person name="Ferrer M."/>
            <person name="Golyshin P.N."/>
        </authorList>
    </citation>
    <scope>NUCLEOTIDE SEQUENCE [LARGE SCALE GENOMIC DNA]</scope>
    <source>
        <strain evidence="6">AMET1</strain>
    </source>
</reference>
<dbReference type="NCBIfam" id="TIGR00294">
    <property type="entry name" value="GTP cyclohydrolase MptA"/>
    <property type="match status" value="1"/>
</dbReference>
<accession>A0A1Y3GDZ2</accession>
<evidence type="ECO:0000256" key="2">
    <source>
        <dbReference type="ARBA" id="ARBA00022801"/>
    </source>
</evidence>
<dbReference type="RefSeq" id="WP_086636536.1">
    <property type="nucleotide sequence ID" value="NZ_MRZU01000002.1"/>
</dbReference>
<dbReference type="PANTHER" id="PTHR36445">
    <property type="entry name" value="GTP CYCLOHYDROLASE MPTA"/>
    <property type="match status" value="1"/>
</dbReference>
<evidence type="ECO:0000256" key="1">
    <source>
        <dbReference type="ARBA" id="ARBA00022723"/>
    </source>
</evidence>
<dbReference type="GO" id="GO:0044682">
    <property type="term" value="F:GTP cyclohydrolase IV activity"/>
    <property type="evidence" value="ECO:0007669"/>
    <property type="project" value="UniProtKB-UniRule"/>
</dbReference>
<comment type="function">
    <text evidence="4">Converts GTP to 7,8-dihydro-D-neopterin 2',3'-cyclic phosphate, the first intermediate in the biosynthesis of coenzyme methanopterin.</text>
</comment>
<comment type="subunit">
    <text evidence="4">Homodimer.</text>
</comment>
<dbReference type="HAMAP" id="MF_01527_A">
    <property type="entry name" value="GTP_cyclohydrol_A"/>
    <property type="match status" value="1"/>
</dbReference>
<evidence type="ECO:0000256" key="4">
    <source>
        <dbReference type="HAMAP-Rule" id="MF_01527"/>
    </source>
</evidence>
<feature type="site" description="May be catalytically important" evidence="4">
    <location>
        <position position="156"/>
    </location>
</feature>
<dbReference type="GO" id="GO:2001118">
    <property type="term" value="P:tetrahydromethanopterin biosynthetic process"/>
    <property type="evidence" value="ECO:0007669"/>
    <property type="project" value="UniProtKB-UniRule"/>
</dbReference>
<dbReference type="GO" id="GO:0003934">
    <property type="term" value="F:GTP cyclohydrolase I activity"/>
    <property type="evidence" value="ECO:0007669"/>
    <property type="project" value="InterPro"/>
</dbReference>
<gene>
    <name evidence="4" type="primary">mptA</name>
    <name evidence="6" type="ORF">AMET1_0107</name>
</gene>
<evidence type="ECO:0000313" key="7">
    <source>
        <dbReference type="Proteomes" id="UP000195137"/>
    </source>
</evidence>
<dbReference type="EC" id="3.5.4.39" evidence="4 5"/>
<proteinExistence type="inferred from homology"/>
<dbReference type="PANTHER" id="PTHR36445:SF1">
    <property type="entry name" value="GTP CYCLOHYDROLASE MPTA"/>
    <property type="match status" value="1"/>
</dbReference>
<comment type="similarity">
    <text evidence="4">Belongs to the GTP cyclohydrolase IV family.</text>
</comment>
<evidence type="ECO:0000256" key="5">
    <source>
        <dbReference type="NCBIfam" id="TIGR00294"/>
    </source>
</evidence>
<dbReference type="UniPathway" id="UPA00065"/>
<keyword evidence="1 4" id="KW-0479">Metal-binding</keyword>
<keyword evidence="7" id="KW-1185">Reference proteome</keyword>
<dbReference type="InterPro" id="IPR003801">
    <property type="entry name" value="GTP_cyclohydrolase_FolE2/MptA"/>
</dbReference>